<protein>
    <recommendedName>
        <fullName evidence="1">MoaF-like domain-containing protein</fullName>
    </recommendedName>
</protein>
<dbReference type="RefSeq" id="WP_379531319.1">
    <property type="nucleotide sequence ID" value="NZ_JBHSBI010000015.1"/>
</dbReference>
<evidence type="ECO:0000313" key="2">
    <source>
        <dbReference type="EMBL" id="MFC4011144.1"/>
    </source>
</evidence>
<evidence type="ECO:0000259" key="1">
    <source>
        <dbReference type="Pfam" id="PF22036"/>
    </source>
</evidence>
<feature type="domain" description="MoaF-like" evidence="1">
    <location>
        <begin position="19"/>
        <end position="54"/>
    </location>
</feature>
<evidence type="ECO:0000313" key="3">
    <source>
        <dbReference type="Proteomes" id="UP001595851"/>
    </source>
</evidence>
<dbReference type="Proteomes" id="UP001595851">
    <property type="component" value="Unassembled WGS sequence"/>
</dbReference>
<sequence length="57" mass="5818">MPASGGSSAFRRPAAIDAHEASGATVTHVEDFADATLYSNVSVNGHLYNLVGTIAEA</sequence>
<dbReference type="Pfam" id="PF22036">
    <property type="entry name" value="MoaF_like"/>
    <property type="match status" value="1"/>
</dbReference>
<gene>
    <name evidence="2" type="ORF">ACFOY2_28230</name>
</gene>
<accession>A0ABV8GG78</accession>
<dbReference type="InterPro" id="IPR053892">
    <property type="entry name" value="MoaF-like"/>
</dbReference>
<dbReference type="EMBL" id="JBHSBI010000015">
    <property type="protein sequence ID" value="MFC4011144.1"/>
    <property type="molecule type" value="Genomic_DNA"/>
</dbReference>
<proteinExistence type="predicted"/>
<organism evidence="2 3">
    <name type="scientific">Nonomuraea purpurea</name>
    <dbReference type="NCBI Taxonomy" id="1849276"/>
    <lineage>
        <taxon>Bacteria</taxon>
        <taxon>Bacillati</taxon>
        <taxon>Actinomycetota</taxon>
        <taxon>Actinomycetes</taxon>
        <taxon>Streptosporangiales</taxon>
        <taxon>Streptosporangiaceae</taxon>
        <taxon>Nonomuraea</taxon>
    </lineage>
</organism>
<keyword evidence="3" id="KW-1185">Reference proteome</keyword>
<comment type="caution">
    <text evidence="2">The sequence shown here is derived from an EMBL/GenBank/DDBJ whole genome shotgun (WGS) entry which is preliminary data.</text>
</comment>
<name>A0ABV8GG78_9ACTN</name>
<reference evidence="3" key="1">
    <citation type="journal article" date="2019" name="Int. J. Syst. Evol. Microbiol.">
        <title>The Global Catalogue of Microorganisms (GCM) 10K type strain sequencing project: providing services to taxonomists for standard genome sequencing and annotation.</title>
        <authorList>
            <consortium name="The Broad Institute Genomics Platform"/>
            <consortium name="The Broad Institute Genome Sequencing Center for Infectious Disease"/>
            <person name="Wu L."/>
            <person name="Ma J."/>
        </authorList>
    </citation>
    <scope>NUCLEOTIDE SEQUENCE [LARGE SCALE GENOMIC DNA]</scope>
    <source>
        <strain evidence="3">TBRC 1276</strain>
    </source>
</reference>